<name>A0A7X6IBG8_9BACT</name>
<keyword evidence="3" id="KW-1185">Reference proteome</keyword>
<dbReference type="EMBL" id="VTOW01000002">
    <property type="protein sequence ID" value="NKE71394.1"/>
    <property type="molecule type" value="Genomic_DNA"/>
</dbReference>
<dbReference type="NCBIfam" id="TIGR04411">
    <property type="entry name" value="T2SS_GspN_Lepto"/>
    <property type="match status" value="1"/>
</dbReference>
<proteinExistence type="predicted"/>
<keyword evidence="1" id="KW-0472">Membrane</keyword>
<keyword evidence="1" id="KW-0812">Transmembrane</keyword>
<evidence type="ECO:0000256" key="1">
    <source>
        <dbReference type="SAM" id="Phobius"/>
    </source>
</evidence>
<dbReference type="AlphaFoldDB" id="A0A7X6IBG8"/>
<comment type="caution">
    <text evidence="2">The sequence shown here is derived from an EMBL/GenBank/DDBJ whole genome shotgun (WGS) entry which is preliminary data.</text>
</comment>
<dbReference type="RefSeq" id="WP_168059988.1">
    <property type="nucleotide sequence ID" value="NZ_VTOW01000002.1"/>
</dbReference>
<sequence>MFDWIKNQKRKWAVGLGYAFFGLLMLLFFLYLTFPFGLLESRLIAAIQSESGCTMAVGKRGIFFPLRLSWREIQVDCPAGPVPQWKIQSLDAAVAPLPLLFNRRGEIDYRVGIAEGEIVGHATAVQTREGLSLSFKSEGQKLNLSRLGLSGLLDLQGEGSGVGPDLSKAKGSLTFTINSVQLKQVGQWMVPIGEVSFSNIRGKINLRNGMLVVERFAAQGNEVDLTSDGGNLVLREPLEGSLLSLSFKATPKGSLQQMASLFIQGYSGREPLLLGLKGSIGQPQISVNGRPFAL</sequence>
<organism evidence="2 3">
    <name type="scientific">Candidatus Manganitrophus noduliformans</name>
    <dbReference type="NCBI Taxonomy" id="2606439"/>
    <lineage>
        <taxon>Bacteria</taxon>
        <taxon>Pseudomonadati</taxon>
        <taxon>Nitrospirota</taxon>
        <taxon>Nitrospiria</taxon>
        <taxon>Candidatus Troglogloeales</taxon>
        <taxon>Candidatus Manganitrophaceae</taxon>
        <taxon>Candidatus Manganitrophus</taxon>
    </lineage>
</organism>
<dbReference type="Proteomes" id="UP000534783">
    <property type="component" value="Unassembled WGS sequence"/>
</dbReference>
<gene>
    <name evidence="2" type="primary">gspN</name>
    <name evidence="2" type="ORF">MNODULE_11650</name>
</gene>
<evidence type="ECO:0000313" key="3">
    <source>
        <dbReference type="Proteomes" id="UP000534783"/>
    </source>
</evidence>
<evidence type="ECO:0000313" key="2">
    <source>
        <dbReference type="EMBL" id="NKE71394.1"/>
    </source>
</evidence>
<protein>
    <submittedName>
        <fullName evidence="2">Type II secretion system protein GspN</fullName>
    </submittedName>
</protein>
<keyword evidence="1" id="KW-1133">Transmembrane helix</keyword>
<accession>A0A7X6IBG8</accession>
<dbReference type="InterPro" id="IPR030925">
    <property type="entry name" value="T2SS_GspN_Lepto"/>
</dbReference>
<reference evidence="2 3" key="1">
    <citation type="journal article" date="2020" name="Nature">
        <title>Bacterial chemolithoautotrophy via manganese oxidation.</title>
        <authorList>
            <person name="Yu H."/>
            <person name="Leadbetter J.R."/>
        </authorList>
    </citation>
    <scope>NUCLEOTIDE SEQUENCE [LARGE SCALE GENOMIC DNA]</scope>
    <source>
        <strain evidence="2 3">Mn-1</strain>
    </source>
</reference>
<feature type="transmembrane region" description="Helical" evidence="1">
    <location>
        <begin position="12"/>
        <end position="34"/>
    </location>
</feature>